<protein>
    <submittedName>
        <fullName evidence="2">Uncharacterized protein</fullName>
    </submittedName>
</protein>
<dbReference type="SUPFAM" id="SSF48452">
    <property type="entry name" value="TPR-like"/>
    <property type="match status" value="1"/>
</dbReference>
<evidence type="ECO:0000256" key="1">
    <source>
        <dbReference type="SAM" id="MobiDB-lite"/>
    </source>
</evidence>
<comment type="caution">
    <text evidence="2">The sequence shown here is derived from an EMBL/GenBank/DDBJ whole genome shotgun (WGS) entry which is preliminary data.</text>
</comment>
<accession>A0AAD9IMI5</accession>
<dbReference type="AlphaFoldDB" id="A0AAD9IMI5"/>
<dbReference type="Gene3D" id="1.25.40.10">
    <property type="entry name" value="Tetratricopeptide repeat domain"/>
    <property type="match status" value="1"/>
</dbReference>
<evidence type="ECO:0000313" key="2">
    <source>
        <dbReference type="EMBL" id="KAK2079959.1"/>
    </source>
</evidence>
<dbReference type="PANTHER" id="PTHR45005:SF2">
    <property type="entry name" value="PROTEIN HLB1"/>
    <property type="match status" value="1"/>
</dbReference>
<proteinExistence type="predicted"/>
<feature type="compositionally biased region" description="Low complexity" evidence="1">
    <location>
        <begin position="300"/>
        <end position="310"/>
    </location>
</feature>
<reference evidence="2" key="1">
    <citation type="submission" date="2021-01" db="EMBL/GenBank/DDBJ databases">
        <authorList>
            <person name="Eckstrom K.M.E."/>
        </authorList>
    </citation>
    <scope>NUCLEOTIDE SEQUENCE</scope>
    <source>
        <strain evidence="2">UVCC 0001</strain>
    </source>
</reference>
<dbReference type="InterPro" id="IPR011990">
    <property type="entry name" value="TPR-like_helical_dom_sf"/>
</dbReference>
<gene>
    <name evidence="2" type="ORF">QBZ16_002354</name>
</gene>
<sequence>MQVHIRGAELRAATAKLLAGSQSPPAPSPPGESSQDPAFLDRYEHALQLQELAHDQPPASQRASLLAACEAYREASALAEHTHVPTLYNLAVALSDLARLEPPGSDAAAGWLHQATRQYAAVLALDPLNPQALNNSGLLLQESAGYAAPETASGLLEAAAARFRAALRVRPAFHQALYNLGTTLYSLASVSRAAAGIDPAALLGGWATSAEGAGAAAAARAGFARAGIPILLACAAVDAASGAHQRRVYMRSVRVVARLMPLPALARAPGAFLADGLAPRREGPPGVGAAVPARRRPAGAHRGALAAGHV</sequence>
<dbReference type="Proteomes" id="UP001255856">
    <property type="component" value="Unassembled WGS sequence"/>
</dbReference>
<dbReference type="InterPro" id="IPR053277">
    <property type="entry name" value="Endomembrane_traffic_mod"/>
</dbReference>
<evidence type="ECO:0000313" key="3">
    <source>
        <dbReference type="Proteomes" id="UP001255856"/>
    </source>
</evidence>
<dbReference type="EMBL" id="JASFZW010000002">
    <property type="protein sequence ID" value="KAK2079959.1"/>
    <property type="molecule type" value="Genomic_DNA"/>
</dbReference>
<dbReference type="PANTHER" id="PTHR45005">
    <property type="match status" value="1"/>
</dbReference>
<feature type="region of interest" description="Disordered" evidence="1">
    <location>
        <begin position="283"/>
        <end position="310"/>
    </location>
</feature>
<keyword evidence="3" id="KW-1185">Reference proteome</keyword>
<name>A0AAD9IMI5_PROWI</name>
<organism evidence="2 3">
    <name type="scientific">Prototheca wickerhamii</name>
    <dbReference type="NCBI Taxonomy" id="3111"/>
    <lineage>
        <taxon>Eukaryota</taxon>
        <taxon>Viridiplantae</taxon>
        <taxon>Chlorophyta</taxon>
        <taxon>core chlorophytes</taxon>
        <taxon>Trebouxiophyceae</taxon>
        <taxon>Chlorellales</taxon>
        <taxon>Chlorellaceae</taxon>
        <taxon>Prototheca</taxon>
    </lineage>
</organism>